<name>A0A4Y2EKZ9_ARAVE</name>
<evidence type="ECO:0000313" key="2">
    <source>
        <dbReference type="Proteomes" id="UP000499080"/>
    </source>
</evidence>
<reference evidence="1 2" key="1">
    <citation type="journal article" date="2019" name="Sci. Rep.">
        <title>Orb-weaving spider Araneus ventricosus genome elucidates the spidroin gene catalogue.</title>
        <authorList>
            <person name="Kono N."/>
            <person name="Nakamura H."/>
            <person name="Ohtoshi R."/>
            <person name="Moran D.A.P."/>
            <person name="Shinohara A."/>
            <person name="Yoshida Y."/>
            <person name="Fujiwara M."/>
            <person name="Mori M."/>
            <person name="Tomita M."/>
            <person name="Arakawa K."/>
        </authorList>
    </citation>
    <scope>NUCLEOTIDE SEQUENCE [LARGE SCALE GENOMIC DNA]</scope>
</reference>
<comment type="caution">
    <text evidence="1">The sequence shown here is derived from an EMBL/GenBank/DDBJ whole genome shotgun (WGS) entry which is preliminary data.</text>
</comment>
<gene>
    <name evidence="1" type="ORF">AVEN_167426_1</name>
</gene>
<sequence length="122" mass="13957">MGPLIRSRDDSDKDRCVRKPIPITYTHLYSLWIPRIVENPSGQCTPHTSECRYQVAQNTLLTLDTLSPPKSSGMNILNLYGLCSNVLFRRDSTTGTLWICGLPCRIHGVENFRIHLDISRYH</sequence>
<organism evidence="1 2">
    <name type="scientific">Araneus ventricosus</name>
    <name type="common">Orbweaver spider</name>
    <name type="synonym">Epeira ventricosa</name>
    <dbReference type="NCBI Taxonomy" id="182803"/>
    <lineage>
        <taxon>Eukaryota</taxon>
        <taxon>Metazoa</taxon>
        <taxon>Ecdysozoa</taxon>
        <taxon>Arthropoda</taxon>
        <taxon>Chelicerata</taxon>
        <taxon>Arachnida</taxon>
        <taxon>Araneae</taxon>
        <taxon>Araneomorphae</taxon>
        <taxon>Entelegynae</taxon>
        <taxon>Araneoidea</taxon>
        <taxon>Araneidae</taxon>
        <taxon>Araneus</taxon>
    </lineage>
</organism>
<dbReference type="Proteomes" id="UP000499080">
    <property type="component" value="Unassembled WGS sequence"/>
</dbReference>
<accession>A0A4Y2EKZ9</accession>
<evidence type="ECO:0000313" key="1">
    <source>
        <dbReference type="EMBL" id="GBM29943.1"/>
    </source>
</evidence>
<protein>
    <submittedName>
        <fullName evidence="1">Uncharacterized protein</fullName>
    </submittedName>
</protein>
<dbReference type="EMBL" id="BGPR01000649">
    <property type="protein sequence ID" value="GBM29943.1"/>
    <property type="molecule type" value="Genomic_DNA"/>
</dbReference>
<proteinExistence type="predicted"/>
<keyword evidence="2" id="KW-1185">Reference proteome</keyword>
<dbReference type="AlphaFoldDB" id="A0A4Y2EKZ9"/>